<evidence type="ECO:0000259" key="3">
    <source>
        <dbReference type="PROSITE" id="PS01124"/>
    </source>
</evidence>
<protein>
    <submittedName>
        <fullName evidence="4">Helix-turn-helix domain-containing protein</fullName>
    </submittedName>
</protein>
<evidence type="ECO:0000313" key="4">
    <source>
        <dbReference type="EMBL" id="MEV0706501.1"/>
    </source>
</evidence>
<sequence length="332" mass="35636">MLSKVAVALSEPLAMFEFGVVCEVFGLDRTMDGLPGFDFRVCGAEPGKPLRSTTPGVTVTPDHGLDALLDADLVAIAAFHVSGLDNPENQPIIDAVRAAFDAGAIVLTVCSGAFMAGAAGLLDGRKCTTHWKYVDQLAARFPEATIDPDVLFVDEGNLITSAGTAAGIDACLHLVRREIGSNAANAIARRMVVPPQRDGGQRQFIERPVAACSSESLSETLQWMNENLELQHTVEDLAARSTMSTRTFARRFAAETGTTPVKWLTNQRVLYAKQLLEESDLGLEQIAGRAGFGSGALLRHHFQRLVGIAPTEYRRRFGSSSEGQRSDPAPIG</sequence>
<dbReference type="Pfam" id="PF01965">
    <property type="entry name" value="DJ-1_PfpI"/>
    <property type="match status" value="1"/>
</dbReference>
<evidence type="ECO:0000256" key="1">
    <source>
        <dbReference type="ARBA" id="ARBA00023015"/>
    </source>
</evidence>
<dbReference type="SMART" id="SM00342">
    <property type="entry name" value="HTH_ARAC"/>
    <property type="match status" value="1"/>
</dbReference>
<dbReference type="SUPFAM" id="SSF46689">
    <property type="entry name" value="Homeodomain-like"/>
    <property type="match status" value="2"/>
</dbReference>
<feature type="domain" description="HTH araC/xylS-type" evidence="3">
    <location>
        <begin position="218"/>
        <end position="316"/>
    </location>
</feature>
<dbReference type="PANTHER" id="PTHR43130:SF3">
    <property type="entry name" value="HTH-TYPE TRANSCRIPTIONAL REGULATOR RV1931C"/>
    <property type="match status" value="1"/>
</dbReference>
<dbReference type="SUPFAM" id="SSF52317">
    <property type="entry name" value="Class I glutamine amidotransferase-like"/>
    <property type="match status" value="1"/>
</dbReference>
<dbReference type="InterPro" id="IPR052158">
    <property type="entry name" value="INH-QAR"/>
</dbReference>
<organism evidence="4 5">
    <name type="scientific">Nocardia aurea</name>
    <dbReference type="NCBI Taxonomy" id="2144174"/>
    <lineage>
        <taxon>Bacteria</taxon>
        <taxon>Bacillati</taxon>
        <taxon>Actinomycetota</taxon>
        <taxon>Actinomycetes</taxon>
        <taxon>Mycobacteriales</taxon>
        <taxon>Nocardiaceae</taxon>
        <taxon>Nocardia</taxon>
    </lineage>
</organism>
<reference evidence="4 5" key="1">
    <citation type="submission" date="2024-06" db="EMBL/GenBank/DDBJ databases">
        <title>The Natural Products Discovery Center: Release of the First 8490 Sequenced Strains for Exploring Actinobacteria Biosynthetic Diversity.</title>
        <authorList>
            <person name="Kalkreuter E."/>
            <person name="Kautsar S.A."/>
            <person name="Yang D."/>
            <person name="Bader C.D."/>
            <person name="Teijaro C.N."/>
            <person name="Fluegel L."/>
            <person name="Davis C.M."/>
            <person name="Simpson J.R."/>
            <person name="Lauterbach L."/>
            <person name="Steele A.D."/>
            <person name="Gui C."/>
            <person name="Meng S."/>
            <person name="Li G."/>
            <person name="Viehrig K."/>
            <person name="Ye F."/>
            <person name="Su P."/>
            <person name="Kiefer A.F."/>
            <person name="Nichols A."/>
            <person name="Cepeda A.J."/>
            <person name="Yan W."/>
            <person name="Fan B."/>
            <person name="Jiang Y."/>
            <person name="Adhikari A."/>
            <person name="Zheng C.-J."/>
            <person name="Schuster L."/>
            <person name="Cowan T.M."/>
            <person name="Smanski M.J."/>
            <person name="Chevrette M.G."/>
            <person name="De Carvalho L.P.S."/>
            <person name="Shen B."/>
        </authorList>
    </citation>
    <scope>NUCLEOTIDE SEQUENCE [LARGE SCALE GENOMIC DNA]</scope>
    <source>
        <strain evidence="4 5">NPDC050403</strain>
    </source>
</reference>
<evidence type="ECO:0000256" key="2">
    <source>
        <dbReference type="ARBA" id="ARBA00023163"/>
    </source>
</evidence>
<dbReference type="CDD" id="cd03137">
    <property type="entry name" value="GATase1_AraC_1"/>
    <property type="match status" value="1"/>
</dbReference>
<keyword evidence="1" id="KW-0805">Transcription regulation</keyword>
<dbReference type="PANTHER" id="PTHR43130">
    <property type="entry name" value="ARAC-FAMILY TRANSCRIPTIONAL REGULATOR"/>
    <property type="match status" value="1"/>
</dbReference>
<dbReference type="Pfam" id="PF12833">
    <property type="entry name" value="HTH_18"/>
    <property type="match status" value="1"/>
</dbReference>
<dbReference type="PROSITE" id="PS01124">
    <property type="entry name" value="HTH_ARAC_FAMILY_2"/>
    <property type="match status" value="1"/>
</dbReference>
<dbReference type="InterPro" id="IPR002818">
    <property type="entry name" value="DJ-1/PfpI"/>
</dbReference>
<dbReference type="EMBL" id="JBFAKC010000001">
    <property type="protein sequence ID" value="MEV0706501.1"/>
    <property type="molecule type" value="Genomic_DNA"/>
</dbReference>
<dbReference type="Proteomes" id="UP001551695">
    <property type="component" value="Unassembled WGS sequence"/>
</dbReference>
<dbReference type="InterPro" id="IPR018060">
    <property type="entry name" value="HTH_AraC"/>
</dbReference>
<dbReference type="Gene3D" id="1.10.10.60">
    <property type="entry name" value="Homeodomain-like"/>
    <property type="match status" value="1"/>
</dbReference>
<dbReference type="InterPro" id="IPR029062">
    <property type="entry name" value="Class_I_gatase-like"/>
</dbReference>
<accession>A0ABV3FMR3</accession>
<keyword evidence="5" id="KW-1185">Reference proteome</keyword>
<gene>
    <name evidence="4" type="ORF">AB0I48_02960</name>
</gene>
<evidence type="ECO:0000313" key="5">
    <source>
        <dbReference type="Proteomes" id="UP001551695"/>
    </source>
</evidence>
<dbReference type="RefSeq" id="WP_109526307.1">
    <property type="nucleotide sequence ID" value="NZ_JBFAKC010000001.1"/>
</dbReference>
<name>A0ABV3FMR3_9NOCA</name>
<keyword evidence="2" id="KW-0804">Transcription</keyword>
<dbReference type="InterPro" id="IPR009057">
    <property type="entry name" value="Homeodomain-like_sf"/>
</dbReference>
<comment type="caution">
    <text evidence="4">The sequence shown here is derived from an EMBL/GenBank/DDBJ whole genome shotgun (WGS) entry which is preliminary data.</text>
</comment>
<dbReference type="Gene3D" id="3.40.50.880">
    <property type="match status" value="1"/>
</dbReference>
<proteinExistence type="predicted"/>